<dbReference type="OrthoDB" id="6146578at2759"/>
<dbReference type="EMBL" id="JAICCE010000019">
    <property type="protein sequence ID" value="KAG9263890.1"/>
    <property type="molecule type" value="Genomic_DNA"/>
</dbReference>
<dbReference type="GO" id="GO:0016020">
    <property type="term" value="C:membrane"/>
    <property type="evidence" value="ECO:0007669"/>
    <property type="project" value="TreeGrafter"/>
</dbReference>
<comment type="caution">
    <text evidence="3">The sequence shown here is derived from an EMBL/GenBank/DDBJ whole genome shotgun (WGS) entry which is preliminary data.</text>
</comment>
<reference evidence="3 4" key="1">
    <citation type="submission" date="2021-07" db="EMBL/GenBank/DDBJ databases">
        <authorList>
            <person name="Imarazene B."/>
            <person name="Zahm M."/>
            <person name="Klopp C."/>
            <person name="Cabau C."/>
            <person name="Beille S."/>
            <person name="Jouanno E."/>
            <person name="Castinel A."/>
            <person name="Lluch J."/>
            <person name="Gil L."/>
            <person name="Kuchtly C."/>
            <person name="Lopez Roques C."/>
            <person name="Donnadieu C."/>
            <person name="Parrinello H."/>
            <person name="Journot L."/>
            <person name="Du K."/>
            <person name="Schartl M."/>
            <person name="Retaux S."/>
            <person name="Guiguen Y."/>
        </authorList>
    </citation>
    <scope>NUCLEOTIDE SEQUENCE [LARGE SCALE GENOMIC DNA]</scope>
    <source>
        <strain evidence="3">Pach_M1</strain>
        <tissue evidence="3">Testis</tissue>
    </source>
</reference>
<dbReference type="GO" id="GO:0006869">
    <property type="term" value="P:lipid transport"/>
    <property type="evidence" value="ECO:0007669"/>
    <property type="project" value="InterPro"/>
</dbReference>
<protein>
    <submittedName>
        <fullName evidence="3">Apolipoprotein L3-like</fullName>
    </submittedName>
</protein>
<gene>
    <name evidence="3" type="ORF">AMEX_G22040</name>
</gene>
<sequence length="569" mass="64158">MRQNLENFFSHFTFREKEMDVQTREQLQERLHEYISGTFEDIKTVINFCDIEEEWILWRKTEIKMMRDIKRHAEKFLGHLKKQKLEEELREVLNNTLEGLKILQPFLDAVERLAVTSLHVFKEESVQLEGVSSSAVRSVIFTARFISPLLIHFKRDSRAFFMPNLDNVEVLIFQLEKYILLTQQICERISKNTLRIRGIQKNHSWKFSFTMSGSMIRMIDDLSKIRMDKPFRLSFLFKENAEHFIETFSECRPRMFQFLSDLEETAVKLDRMKMGSSISTVAGSSVGIVGGVVSIVGLALAPVTAGASLALTLTGLGLGVTSGVNSMVTGITESLVNKHHRGNANSIFQKFMKDVQKILDCLDNVSSQFPVLNLDEPDVAHEAGKVIASSGAVGKSIDAIVDGALAVKALRSEEVVRKAVRLGLQEANAGRNIPKLASDLPDIGQLAKGTPLALSKAARAGFIGLNALFIGLDVFFICKESVSLAKGEKSKQSQILRSRSSLWRTEIDTWDEIYDCLSKGKDAFTENLDTLDQPLNATGIRLAIRKCMMCFKRIRNGFKYMMKQLELIE</sequence>
<feature type="transmembrane region" description="Helical" evidence="2">
    <location>
        <begin position="307"/>
        <end position="331"/>
    </location>
</feature>
<dbReference type="AlphaFoldDB" id="A0A8T2KWH9"/>
<dbReference type="Proteomes" id="UP000752171">
    <property type="component" value="Unassembled WGS sequence"/>
</dbReference>
<proteinExistence type="inferred from homology"/>
<dbReference type="InterPro" id="IPR008405">
    <property type="entry name" value="ApoL"/>
</dbReference>
<evidence type="ECO:0000256" key="2">
    <source>
        <dbReference type="SAM" id="Phobius"/>
    </source>
</evidence>
<evidence type="ECO:0000256" key="1">
    <source>
        <dbReference type="ARBA" id="ARBA00010090"/>
    </source>
</evidence>
<dbReference type="GO" id="GO:0042157">
    <property type="term" value="P:lipoprotein metabolic process"/>
    <property type="evidence" value="ECO:0007669"/>
    <property type="project" value="InterPro"/>
</dbReference>
<dbReference type="PANTHER" id="PTHR14096:SF57">
    <property type="entry name" value="APOLIPOPROTEIN L4"/>
    <property type="match status" value="1"/>
</dbReference>
<comment type="similarity">
    <text evidence="1">Belongs to the apolipoprotein L family.</text>
</comment>
<keyword evidence="2" id="KW-0472">Membrane</keyword>
<keyword evidence="2" id="KW-0812">Transmembrane</keyword>
<name>A0A8T2KWH9_ASTMX</name>
<feature type="transmembrane region" description="Helical" evidence="2">
    <location>
        <begin position="278"/>
        <end position="301"/>
    </location>
</feature>
<evidence type="ECO:0000313" key="4">
    <source>
        <dbReference type="Proteomes" id="UP000752171"/>
    </source>
</evidence>
<dbReference type="Pfam" id="PF05461">
    <property type="entry name" value="ApoL"/>
    <property type="match status" value="1"/>
</dbReference>
<dbReference type="GO" id="GO:0005576">
    <property type="term" value="C:extracellular region"/>
    <property type="evidence" value="ECO:0007669"/>
    <property type="project" value="InterPro"/>
</dbReference>
<dbReference type="GO" id="GO:0008289">
    <property type="term" value="F:lipid binding"/>
    <property type="evidence" value="ECO:0007669"/>
    <property type="project" value="InterPro"/>
</dbReference>
<evidence type="ECO:0000313" key="3">
    <source>
        <dbReference type="EMBL" id="KAG9263890.1"/>
    </source>
</evidence>
<accession>A0A8T2KWH9</accession>
<dbReference type="PANTHER" id="PTHR14096">
    <property type="entry name" value="APOLIPOPROTEIN L"/>
    <property type="match status" value="1"/>
</dbReference>
<organism evidence="3 4">
    <name type="scientific">Astyanax mexicanus</name>
    <name type="common">Blind cave fish</name>
    <name type="synonym">Astyanax fasciatus mexicanus</name>
    <dbReference type="NCBI Taxonomy" id="7994"/>
    <lineage>
        <taxon>Eukaryota</taxon>
        <taxon>Metazoa</taxon>
        <taxon>Chordata</taxon>
        <taxon>Craniata</taxon>
        <taxon>Vertebrata</taxon>
        <taxon>Euteleostomi</taxon>
        <taxon>Actinopterygii</taxon>
        <taxon>Neopterygii</taxon>
        <taxon>Teleostei</taxon>
        <taxon>Ostariophysi</taxon>
        <taxon>Characiformes</taxon>
        <taxon>Characoidei</taxon>
        <taxon>Acestrorhamphidae</taxon>
        <taxon>Acestrorhamphinae</taxon>
        <taxon>Astyanax</taxon>
    </lineage>
</organism>
<keyword evidence="2" id="KW-1133">Transmembrane helix</keyword>